<dbReference type="Proteomes" id="UP001396334">
    <property type="component" value="Unassembled WGS sequence"/>
</dbReference>
<organism evidence="1 2">
    <name type="scientific">Hibiscus sabdariffa</name>
    <name type="common">roselle</name>
    <dbReference type="NCBI Taxonomy" id="183260"/>
    <lineage>
        <taxon>Eukaryota</taxon>
        <taxon>Viridiplantae</taxon>
        <taxon>Streptophyta</taxon>
        <taxon>Embryophyta</taxon>
        <taxon>Tracheophyta</taxon>
        <taxon>Spermatophyta</taxon>
        <taxon>Magnoliopsida</taxon>
        <taxon>eudicotyledons</taxon>
        <taxon>Gunneridae</taxon>
        <taxon>Pentapetalae</taxon>
        <taxon>rosids</taxon>
        <taxon>malvids</taxon>
        <taxon>Malvales</taxon>
        <taxon>Malvaceae</taxon>
        <taxon>Malvoideae</taxon>
        <taxon>Hibiscus</taxon>
    </lineage>
</organism>
<proteinExistence type="predicted"/>
<comment type="caution">
    <text evidence="1">The sequence shown here is derived from an EMBL/GenBank/DDBJ whole genome shotgun (WGS) entry which is preliminary data.</text>
</comment>
<gene>
    <name evidence="1" type="ORF">V6N11_054205</name>
</gene>
<evidence type="ECO:0000313" key="1">
    <source>
        <dbReference type="EMBL" id="KAK9019695.1"/>
    </source>
</evidence>
<reference evidence="1 2" key="1">
    <citation type="journal article" date="2024" name="G3 (Bethesda)">
        <title>Genome assembly of Hibiscus sabdariffa L. provides insights into metabolisms of medicinal natural products.</title>
        <authorList>
            <person name="Kim T."/>
        </authorList>
    </citation>
    <scope>NUCLEOTIDE SEQUENCE [LARGE SCALE GENOMIC DNA]</scope>
    <source>
        <strain evidence="1">TK-2024</strain>
        <tissue evidence="1">Old leaves</tissue>
    </source>
</reference>
<dbReference type="EMBL" id="JBBPBN010000017">
    <property type="protein sequence ID" value="KAK9019695.1"/>
    <property type="molecule type" value="Genomic_DNA"/>
</dbReference>
<name>A0ABR2S361_9ROSI</name>
<keyword evidence="2" id="KW-1185">Reference proteome</keyword>
<sequence length="75" mass="8368">MLWILPMNTQEPVVTETRPAIDVRAADESGVCESPIMPIVHNVVVLLILSVNYMVQPRVKMCLLTLNVMGQGRVH</sequence>
<protein>
    <submittedName>
        <fullName evidence="1">Uncharacterized protein</fullName>
    </submittedName>
</protein>
<evidence type="ECO:0000313" key="2">
    <source>
        <dbReference type="Proteomes" id="UP001396334"/>
    </source>
</evidence>
<accession>A0ABR2S361</accession>